<evidence type="ECO:0008006" key="5">
    <source>
        <dbReference type="Google" id="ProtNLM"/>
    </source>
</evidence>
<organism evidence="3 4">
    <name type="scientific">Rhamnella rubrinervis</name>
    <dbReference type="NCBI Taxonomy" id="2594499"/>
    <lineage>
        <taxon>Eukaryota</taxon>
        <taxon>Viridiplantae</taxon>
        <taxon>Streptophyta</taxon>
        <taxon>Embryophyta</taxon>
        <taxon>Tracheophyta</taxon>
        <taxon>Spermatophyta</taxon>
        <taxon>Magnoliopsida</taxon>
        <taxon>eudicotyledons</taxon>
        <taxon>Gunneridae</taxon>
        <taxon>Pentapetalae</taxon>
        <taxon>rosids</taxon>
        <taxon>fabids</taxon>
        <taxon>Rosales</taxon>
        <taxon>Rhamnaceae</taxon>
        <taxon>rhamnoid group</taxon>
        <taxon>Rhamneae</taxon>
        <taxon>Rhamnella</taxon>
    </lineage>
</organism>
<proteinExistence type="inferred from homology"/>
<evidence type="ECO:0000256" key="1">
    <source>
        <dbReference type="ARBA" id="ARBA00009861"/>
    </source>
</evidence>
<accession>A0A8K0HCH0</accession>
<dbReference type="GO" id="GO:0009836">
    <property type="term" value="P:fruit ripening, climacteric"/>
    <property type="evidence" value="ECO:0007669"/>
    <property type="project" value="UniProtKB-ARBA"/>
</dbReference>
<reference evidence="3" key="1">
    <citation type="submission" date="2020-03" db="EMBL/GenBank/DDBJ databases">
        <title>A high-quality chromosome-level genome assembly of a woody plant with both climbing and erect habits, Rhamnella rubrinervis.</title>
        <authorList>
            <person name="Lu Z."/>
            <person name="Yang Y."/>
            <person name="Zhu X."/>
            <person name="Sun Y."/>
        </authorList>
    </citation>
    <scope>NUCLEOTIDE SEQUENCE</scope>
    <source>
        <strain evidence="3">BYM</strain>
        <tissue evidence="3">Leaf</tissue>
    </source>
</reference>
<dbReference type="InterPro" id="IPR050898">
    <property type="entry name" value="Plant_acyltransferase"/>
</dbReference>
<comment type="caution">
    <text evidence="3">The sequence shown here is derived from an EMBL/GenBank/DDBJ whole genome shotgun (WGS) entry which is preliminary data.</text>
</comment>
<comment type="similarity">
    <text evidence="1">Belongs to the plant acyltransferase family.</text>
</comment>
<dbReference type="Proteomes" id="UP000796880">
    <property type="component" value="Unassembled WGS sequence"/>
</dbReference>
<evidence type="ECO:0000313" key="3">
    <source>
        <dbReference type="EMBL" id="KAF3449613.1"/>
    </source>
</evidence>
<evidence type="ECO:0000313" key="4">
    <source>
        <dbReference type="Proteomes" id="UP000796880"/>
    </source>
</evidence>
<keyword evidence="4" id="KW-1185">Reference proteome</keyword>
<evidence type="ECO:0000256" key="2">
    <source>
        <dbReference type="ARBA" id="ARBA00022679"/>
    </source>
</evidence>
<dbReference type="PANTHER" id="PTHR31147:SF66">
    <property type="entry name" value="OS05G0315700 PROTEIN"/>
    <property type="match status" value="1"/>
</dbReference>
<dbReference type="PANTHER" id="PTHR31147">
    <property type="entry name" value="ACYL TRANSFERASE 4"/>
    <property type="match status" value="1"/>
</dbReference>
<dbReference type="Pfam" id="PF02458">
    <property type="entry name" value="Transferase"/>
    <property type="match status" value="1"/>
</dbReference>
<protein>
    <recommendedName>
        <fullName evidence="5">Methanol O-anthraniloyltransferase-like</fullName>
    </recommendedName>
</protein>
<dbReference type="OrthoDB" id="1161849at2759"/>
<dbReference type="EMBL" id="VOIH02000004">
    <property type="protein sequence ID" value="KAF3449613.1"/>
    <property type="molecule type" value="Genomic_DNA"/>
</dbReference>
<dbReference type="InterPro" id="IPR023213">
    <property type="entry name" value="CAT-like_dom_sf"/>
</dbReference>
<gene>
    <name evidence="3" type="ORF">FNV43_RR10344</name>
</gene>
<keyword evidence="2" id="KW-0808">Transferase</keyword>
<dbReference type="AlphaFoldDB" id="A0A8K0HCH0"/>
<sequence length="457" mass="50926">MASLSSHTSMSFQVKRCEPELVVPAKPTPREVKKLSDIDNQQALRFQLPGITFYKNNPNPSMEGKDPAKVIREALGRALVYYYPLAGRLFEDCNNNNVLMVDCNGQGALFIEADADVEFDQLDHPLQPPFPFLDEVLYNAPGSDGILGCPLLLIQVTRLKCGGFIFAIRMNHTMSDGFGLHQFLKALIELAQGAEEPSVPPVWRRELLNARNPPRITCTHKEFQEEMTNYNDELNNLVQTTHMIQCSFFFSHSKIMTIRKHLPPHLATCSRFELLAACAWRCRTLALNLDPEEVIQISCVFNARANNIGLNLPLGYYGNVIAGPCTVTNAGVLCKNPIGYAVELVKKVKSEMSAEYIRSAADFIASRGRPPCKIKGNFVVSDITNAPFQEIDFGWGCPDYIGMAVSFPLFSFFVKCVNNGEAGTLLLTSLPLLAVERFQQELKKLTEGPIQNIKSML</sequence>
<dbReference type="GO" id="GO:0016740">
    <property type="term" value="F:transferase activity"/>
    <property type="evidence" value="ECO:0007669"/>
    <property type="project" value="UniProtKB-KW"/>
</dbReference>
<name>A0A8K0HCH0_9ROSA</name>
<dbReference type="Gene3D" id="3.30.559.10">
    <property type="entry name" value="Chloramphenicol acetyltransferase-like domain"/>
    <property type="match status" value="2"/>
</dbReference>